<dbReference type="SUPFAM" id="SSF51905">
    <property type="entry name" value="FAD/NAD(P)-binding domain"/>
    <property type="match status" value="1"/>
</dbReference>
<dbReference type="Gene3D" id="3.30.9.10">
    <property type="entry name" value="D-Amino Acid Oxidase, subunit A, domain 2"/>
    <property type="match status" value="1"/>
</dbReference>
<dbReference type="AlphaFoldDB" id="A0A838CSP0"/>
<dbReference type="Gene3D" id="3.50.50.60">
    <property type="entry name" value="FAD/NAD(P)-binding domain"/>
    <property type="match status" value="1"/>
</dbReference>
<feature type="domain" description="FAD dependent oxidoreductase" evidence="1">
    <location>
        <begin position="30"/>
        <end position="382"/>
    </location>
</feature>
<dbReference type="PANTHER" id="PTHR13847:SF201">
    <property type="entry name" value="PUTATIBE OXIDOREDUCTASE"/>
    <property type="match status" value="1"/>
</dbReference>
<dbReference type="EMBL" id="JACEFG010000002">
    <property type="protein sequence ID" value="MBA2175030.1"/>
    <property type="molecule type" value="Genomic_DNA"/>
</dbReference>
<evidence type="ECO:0000313" key="3">
    <source>
        <dbReference type="Proteomes" id="UP000571017"/>
    </source>
</evidence>
<dbReference type="PANTHER" id="PTHR13847">
    <property type="entry name" value="SARCOSINE DEHYDROGENASE-RELATED"/>
    <property type="match status" value="1"/>
</dbReference>
<dbReference type="GO" id="GO:0005737">
    <property type="term" value="C:cytoplasm"/>
    <property type="evidence" value="ECO:0007669"/>
    <property type="project" value="TreeGrafter"/>
</dbReference>
<evidence type="ECO:0000313" key="2">
    <source>
        <dbReference type="EMBL" id="MBA2175030.1"/>
    </source>
</evidence>
<accession>A0A838CSP0</accession>
<gene>
    <name evidence="2" type="ORF">H0266_09010</name>
</gene>
<protein>
    <submittedName>
        <fullName evidence="2">FAD-binding oxidoreductase</fullName>
    </submittedName>
</protein>
<reference evidence="2 3" key="1">
    <citation type="journal article" date="2004" name="Extremophiles">
        <title>Halobacillus locisalis sp. nov., a halophilic bacterium isolated from a marine solar saltern of the Yellow Sea in Korea.</title>
        <authorList>
            <person name="Yoon J.H."/>
            <person name="Kang K.H."/>
            <person name="Oh T.K."/>
            <person name="Park Y.H."/>
        </authorList>
    </citation>
    <scope>NUCLEOTIDE SEQUENCE [LARGE SCALE GENOMIC DNA]</scope>
    <source>
        <strain evidence="2 3">KCTC 3788</strain>
    </source>
</reference>
<dbReference type="InterPro" id="IPR006076">
    <property type="entry name" value="FAD-dep_OxRdtase"/>
</dbReference>
<comment type="caution">
    <text evidence="2">The sequence shown here is derived from an EMBL/GenBank/DDBJ whole genome shotgun (WGS) entry which is preliminary data.</text>
</comment>
<dbReference type="RefSeq" id="WP_181472075.1">
    <property type="nucleotide sequence ID" value="NZ_JACEFG010000002.1"/>
</dbReference>
<dbReference type="InterPro" id="IPR036188">
    <property type="entry name" value="FAD/NAD-bd_sf"/>
</dbReference>
<name>A0A838CSP0_9BACI</name>
<keyword evidence="3" id="KW-1185">Reference proteome</keyword>
<dbReference type="Proteomes" id="UP000571017">
    <property type="component" value="Unassembled WGS sequence"/>
</dbReference>
<evidence type="ECO:0000259" key="1">
    <source>
        <dbReference type="Pfam" id="PF01266"/>
    </source>
</evidence>
<organism evidence="2 3">
    <name type="scientific">Halobacillus locisalis</name>
    <dbReference type="NCBI Taxonomy" id="220753"/>
    <lineage>
        <taxon>Bacteria</taxon>
        <taxon>Bacillati</taxon>
        <taxon>Bacillota</taxon>
        <taxon>Bacilli</taxon>
        <taxon>Bacillales</taxon>
        <taxon>Bacillaceae</taxon>
        <taxon>Halobacillus</taxon>
    </lineage>
</organism>
<proteinExistence type="predicted"/>
<sequence length="409" mass="46565">MNLQSGTYYWPTTMAAAPRYPSLDHSISCDLLIVGGGSSGAQCAYYFAETGMDVVLIEKGGIGLGSTATNTSILQYMGEKLFTDLVHQFGDDYVTRHMQLCQEAIDDIETASQAVRFDTEFSRRNTLYYVSEEEDELRLKEECRWLLERGAPVEWVSADWIRDHYSFEKKGAIYTSNDGELNPFTFTHGLIDFASNKGVRVFEHTEMVGVHSDDDSPIITIKGGHTIRANQVIYAAGYEDMDIVKEKKARFVSTYTVTTTPVQSFTGWHERSLIWETARPYVYIRTTKDQRIIIGGLDEDTDIAEERDAKRIHKRDQLMHELRARFPEIEAEPAFDSAAFYGGSVDGLPMVGMYEEHPNSYFLMGYGDNGLVYSMMLAKLIRDHLVSSQSEDLHLYELERPLKKSRLYK</sequence>
<dbReference type="Pfam" id="PF01266">
    <property type="entry name" value="DAO"/>
    <property type="match status" value="1"/>
</dbReference>